<evidence type="ECO:0000313" key="3">
    <source>
        <dbReference type="Proteomes" id="UP000464658"/>
    </source>
</evidence>
<feature type="transmembrane region" description="Helical" evidence="1">
    <location>
        <begin position="7"/>
        <end position="27"/>
    </location>
</feature>
<evidence type="ECO:0000313" key="2">
    <source>
        <dbReference type="EMBL" id="BBP88791.1"/>
    </source>
</evidence>
<keyword evidence="1" id="KW-1133">Transmembrane helix</keyword>
<organism evidence="2 3">
    <name type="scientific">Bacillus safensis</name>
    <dbReference type="NCBI Taxonomy" id="561879"/>
    <lineage>
        <taxon>Bacteria</taxon>
        <taxon>Bacillati</taxon>
        <taxon>Bacillota</taxon>
        <taxon>Bacilli</taxon>
        <taxon>Bacillales</taxon>
        <taxon>Bacillaceae</taxon>
        <taxon>Bacillus</taxon>
    </lineage>
</organism>
<feature type="transmembrane region" description="Helical" evidence="1">
    <location>
        <begin position="65"/>
        <end position="82"/>
    </location>
</feature>
<reference evidence="2 3" key="1">
    <citation type="submission" date="2019-12" db="EMBL/GenBank/DDBJ databases">
        <title>Full genome sequence of a Bacillus safensis strain isolated from commercially available natto in Indonesia.</title>
        <authorList>
            <person name="Yoshida M."/>
            <person name="Uomi M."/>
            <person name="Waturangi D."/>
            <person name="Ekaputri J.J."/>
            <person name="Setiamarga D.H.E."/>
        </authorList>
    </citation>
    <scope>NUCLEOTIDE SEQUENCE [LARGE SCALE GENOMIC DNA]</scope>
    <source>
        <strain evidence="2 3">IDN1</strain>
    </source>
</reference>
<dbReference type="AlphaFoldDB" id="A0A5S9M779"/>
<dbReference type="InterPro" id="IPR052734">
    <property type="entry name" value="Nod_factor_acetyltransferase"/>
</dbReference>
<feature type="transmembrane region" description="Helical" evidence="1">
    <location>
        <begin position="88"/>
        <end position="107"/>
    </location>
</feature>
<sequence>MKKKVAVKLIIPYLIFQVIYSVYYYLLQDQSMANLNPIDPQWSLWFLISLFFWNLLLIPFSKLPFHWAMIVSLSIALLVGYVDSISDTLSLSRTFVFFAYVFSWILFKKAAF</sequence>
<accession>A0A5S9M779</accession>
<keyword evidence="1" id="KW-0812">Transmembrane</keyword>
<dbReference type="Proteomes" id="UP000464658">
    <property type="component" value="Chromosome"/>
</dbReference>
<name>A0A5S9M779_BACIA</name>
<gene>
    <name evidence="2" type="ORF">BsIDN1_24090</name>
</gene>
<dbReference type="PANTHER" id="PTHR37312">
    <property type="entry name" value="MEMBRANE-BOUND ACYLTRANSFERASE YKRP-RELATED"/>
    <property type="match status" value="1"/>
</dbReference>
<dbReference type="PANTHER" id="PTHR37312:SF1">
    <property type="entry name" value="MEMBRANE-BOUND ACYLTRANSFERASE YKRP-RELATED"/>
    <property type="match status" value="1"/>
</dbReference>
<proteinExistence type="predicted"/>
<dbReference type="EMBL" id="AP021906">
    <property type="protein sequence ID" value="BBP88791.1"/>
    <property type="molecule type" value="Genomic_DNA"/>
</dbReference>
<protein>
    <submittedName>
        <fullName evidence="2">Uncharacterized protein</fullName>
    </submittedName>
</protein>
<keyword evidence="1" id="KW-0472">Membrane</keyword>
<evidence type="ECO:0000256" key="1">
    <source>
        <dbReference type="SAM" id="Phobius"/>
    </source>
</evidence>
<feature type="transmembrane region" description="Helical" evidence="1">
    <location>
        <begin position="42"/>
        <end position="58"/>
    </location>
</feature>